<reference evidence="4" key="1">
    <citation type="journal article" date="2019" name="Int. J. Syst. Evol. Microbiol.">
        <title>The Global Catalogue of Microorganisms (GCM) 10K type strain sequencing project: providing services to taxonomists for standard genome sequencing and annotation.</title>
        <authorList>
            <consortium name="The Broad Institute Genomics Platform"/>
            <consortium name="The Broad Institute Genome Sequencing Center for Infectious Disease"/>
            <person name="Wu L."/>
            <person name="Ma J."/>
        </authorList>
    </citation>
    <scope>NUCLEOTIDE SEQUENCE [LARGE SCALE GENOMIC DNA]</scope>
    <source>
        <strain evidence="4">CGMCC 4.7317</strain>
    </source>
</reference>
<feature type="compositionally biased region" description="Acidic residues" evidence="1">
    <location>
        <begin position="346"/>
        <end position="358"/>
    </location>
</feature>
<feature type="region of interest" description="Disordered" evidence="1">
    <location>
        <begin position="532"/>
        <end position="564"/>
    </location>
</feature>
<keyword evidence="4" id="KW-1185">Reference proteome</keyword>
<dbReference type="Proteomes" id="UP001596138">
    <property type="component" value="Unassembled WGS sequence"/>
</dbReference>
<name>A0ABW1T2E8_9ACTN</name>
<evidence type="ECO:0000313" key="3">
    <source>
        <dbReference type="EMBL" id="MFC6238907.1"/>
    </source>
</evidence>
<evidence type="ECO:0000259" key="2">
    <source>
        <dbReference type="Pfam" id="PF02720"/>
    </source>
</evidence>
<dbReference type="InterPro" id="IPR003870">
    <property type="entry name" value="DUF222"/>
</dbReference>
<comment type="caution">
    <text evidence="3">The sequence shown here is derived from an EMBL/GenBank/DDBJ whole genome shotgun (WGS) entry which is preliminary data.</text>
</comment>
<feature type="compositionally biased region" description="Pro residues" evidence="1">
    <location>
        <begin position="554"/>
        <end position="564"/>
    </location>
</feature>
<feature type="compositionally biased region" description="Basic and acidic residues" evidence="1">
    <location>
        <begin position="27"/>
        <end position="49"/>
    </location>
</feature>
<evidence type="ECO:0000256" key="1">
    <source>
        <dbReference type="SAM" id="MobiDB-lite"/>
    </source>
</evidence>
<feature type="region of interest" description="Disordered" evidence="1">
    <location>
        <begin position="276"/>
        <end position="359"/>
    </location>
</feature>
<dbReference type="Pfam" id="PF02720">
    <property type="entry name" value="DUF222"/>
    <property type="match status" value="1"/>
</dbReference>
<dbReference type="EMBL" id="JBHSTI010000008">
    <property type="protein sequence ID" value="MFC6238907.1"/>
    <property type="molecule type" value="Genomic_DNA"/>
</dbReference>
<organism evidence="3 4">
    <name type="scientific">Longivirga aurantiaca</name>
    <dbReference type="NCBI Taxonomy" id="1837743"/>
    <lineage>
        <taxon>Bacteria</taxon>
        <taxon>Bacillati</taxon>
        <taxon>Actinomycetota</taxon>
        <taxon>Actinomycetes</taxon>
        <taxon>Sporichthyales</taxon>
        <taxon>Sporichthyaceae</taxon>
        <taxon>Longivirga</taxon>
    </lineage>
</organism>
<protein>
    <submittedName>
        <fullName evidence="3">DUF222 domain-containing protein</fullName>
    </submittedName>
</protein>
<gene>
    <name evidence="3" type="ORF">ACFQGU_13540</name>
</gene>
<feature type="compositionally biased region" description="Basic and acidic residues" evidence="1">
    <location>
        <begin position="321"/>
        <end position="344"/>
    </location>
</feature>
<evidence type="ECO:0000313" key="4">
    <source>
        <dbReference type="Proteomes" id="UP001596138"/>
    </source>
</evidence>
<proteinExistence type="predicted"/>
<feature type="compositionally biased region" description="Polar residues" evidence="1">
    <location>
        <begin position="1"/>
        <end position="13"/>
    </location>
</feature>
<accession>A0ABW1T2E8</accession>
<sequence length="564" mass="61841">MSTTFDSVETSASYDEAFPPGWSPVTREQEHAFAEALRRDFPPERHVDPAGDDLPDPGPFSELGLVAAVDGPADPFDLVLLHALDPESLSDPGDQLRMLSALDKVECLTQSLRIRTLMALGDDDEYWTGLDEQDLQHEIAIARRTSEYNAGKALELARSITRDYPDLLAALTDGRVSWGHLAVLVDRTRYVTDPAAIAAISARALTRALTRTPGQFATEVEKLVARFDPDAAERHRRAKKKERRVWVKRLADGMGMLGYVDDWAIISAVHETIAADARSSKKAARAQKRARTAARRDGTPSEPTPGTDVVLADEADVVPTDGDHSGPRHGDHAASGGSDHRASTTDDADDVEDEEPDADTARADALAARVLGTLNPDGSVVWDRAASVVFEGHLVIDFLTLTRERDRVALLDGQPLPPETAREYAGTVKTWRRFVTDHLIDVGNRYTDDTLHRFILARDICRNPVHDHIPTSTRLQMDHAEEAPHGPTSADNCGGICIPSHQLKTARRVDITDSRADGSCTWTTRAGQVVHIPPRPFLDHPDPPLLPRRRHGPAPDPADDIPPF</sequence>
<feature type="domain" description="DUF222" evidence="2">
    <location>
        <begin position="117"/>
        <end position="296"/>
    </location>
</feature>
<feature type="region of interest" description="Disordered" evidence="1">
    <location>
        <begin position="1"/>
        <end position="59"/>
    </location>
</feature>
<dbReference type="RefSeq" id="WP_386767517.1">
    <property type="nucleotide sequence ID" value="NZ_JBHSTI010000008.1"/>
</dbReference>
<feature type="compositionally biased region" description="Basic residues" evidence="1">
    <location>
        <begin position="280"/>
        <end position="293"/>
    </location>
</feature>